<keyword evidence="3 6" id="KW-0812">Transmembrane</keyword>
<feature type="transmembrane region" description="Helical" evidence="6">
    <location>
        <begin position="97"/>
        <end position="114"/>
    </location>
</feature>
<dbReference type="Proteomes" id="UP000824071">
    <property type="component" value="Unassembled WGS sequence"/>
</dbReference>
<keyword evidence="2" id="KW-1003">Cell membrane</keyword>
<dbReference type="GO" id="GO:0005886">
    <property type="term" value="C:plasma membrane"/>
    <property type="evidence" value="ECO:0007669"/>
    <property type="project" value="UniProtKB-SubCell"/>
</dbReference>
<dbReference type="EMBL" id="DVMW01000015">
    <property type="protein sequence ID" value="HIU35310.1"/>
    <property type="molecule type" value="Genomic_DNA"/>
</dbReference>
<proteinExistence type="predicted"/>
<feature type="transmembrane region" description="Helical" evidence="6">
    <location>
        <begin position="21"/>
        <end position="43"/>
    </location>
</feature>
<organism evidence="7 8">
    <name type="scientific">Candidatus Fimenecus excrementigallinarum</name>
    <dbReference type="NCBI Taxonomy" id="2840816"/>
    <lineage>
        <taxon>Bacteria</taxon>
        <taxon>Bacillati</taxon>
        <taxon>Bacillota</taxon>
        <taxon>Clostridia</taxon>
        <taxon>Candidatus Fimenecus</taxon>
    </lineage>
</organism>
<dbReference type="Pfam" id="PF02653">
    <property type="entry name" value="BPD_transp_2"/>
    <property type="match status" value="1"/>
</dbReference>
<feature type="transmembrane region" description="Helical" evidence="6">
    <location>
        <begin position="120"/>
        <end position="141"/>
    </location>
</feature>
<evidence type="ECO:0000256" key="4">
    <source>
        <dbReference type="ARBA" id="ARBA00022989"/>
    </source>
</evidence>
<accession>A0A9D1IE88</accession>
<evidence type="ECO:0000313" key="7">
    <source>
        <dbReference type="EMBL" id="HIU35310.1"/>
    </source>
</evidence>
<evidence type="ECO:0000313" key="8">
    <source>
        <dbReference type="Proteomes" id="UP000824071"/>
    </source>
</evidence>
<dbReference type="PANTHER" id="PTHR47089">
    <property type="entry name" value="ABC TRANSPORTER, PERMEASE PROTEIN"/>
    <property type="match status" value="1"/>
</dbReference>
<feature type="transmembrane region" description="Helical" evidence="6">
    <location>
        <begin position="153"/>
        <end position="172"/>
    </location>
</feature>
<dbReference type="GO" id="GO:0022857">
    <property type="term" value="F:transmembrane transporter activity"/>
    <property type="evidence" value="ECO:0007669"/>
    <property type="project" value="InterPro"/>
</dbReference>
<evidence type="ECO:0000256" key="2">
    <source>
        <dbReference type="ARBA" id="ARBA00022475"/>
    </source>
</evidence>
<dbReference type="PANTHER" id="PTHR47089:SF1">
    <property type="entry name" value="GUANOSINE ABC TRANSPORTER PERMEASE PROTEIN NUPP"/>
    <property type="match status" value="1"/>
</dbReference>
<evidence type="ECO:0000256" key="1">
    <source>
        <dbReference type="ARBA" id="ARBA00004651"/>
    </source>
</evidence>
<evidence type="ECO:0000256" key="5">
    <source>
        <dbReference type="ARBA" id="ARBA00023136"/>
    </source>
</evidence>
<reference evidence="7" key="2">
    <citation type="journal article" date="2021" name="PeerJ">
        <title>Extensive microbial diversity within the chicken gut microbiome revealed by metagenomics and culture.</title>
        <authorList>
            <person name="Gilroy R."/>
            <person name="Ravi A."/>
            <person name="Getino M."/>
            <person name="Pursley I."/>
            <person name="Horton D.L."/>
            <person name="Alikhan N.F."/>
            <person name="Baker D."/>
            <person name="Gharbi K."/>
            <person name="Hall N."/>
            <person name="Watson M."/>
            <person name="Adriaenssens E.M."/>
            <person name="Foster-Nyarko E."/>
            <person name="Jarju S."/>
            <person name="Secka A."/>
            <person name="Antonio M."/>
            <person name="Oren A."/>
            <person name="Chaudhuri R.R."/>
            <person name="La Ragione R."/>
            <person name="Hildebrand F."/>
            <person name="Pallen M.J."/>
        </authorList>
    </citation>
    <scope>NUCLEOTIDE SEQUENCE</scope>
    <source>
        <strain evidence="7">ChiGjej1B1-19959</strain>
    </source>
</reference>
<name>A0A9D1IE88_9FIRM</name>
<feature type="transmembrane region" description="Helical" evidence="6">
    <location>
        <begin position="63"/>
        <end position="85"/>
    </location>
</feature>
<dbReference type="CDD" id="cd06580">
    <property type="entry name" value="TM_PBP1_transp_TpRbsC_like"/>
    <property type="match status" value="1"/>
</dbReference>
<gene>
    <name evidence="7" type="ORF">IAC53_01710</name>
</gene>
<sequence>MKQAKSRPLPTNRQIEARFTLIRTLTAAVIALAGCLALILTVSEEPWEAFSAFLFGPLESAKNIATVFETAAPLVYAGLAVSVMFSCNQFNMAAEGAVYVGGLAASAVAVRLSLPVVAHPALALLLGGAAGALVCFLPGLLKVKLGATEVVSSLMLNYIVLYLGVYVLNYLLADPQAGFPATERLPETAKLPTLISRTHFHVGTVLAFALCAVVYLYLYKSRQGYAIRMVGQNEKFARYSGIKVGGTILSAQLAGGFLAGMGGASEILGSYSRFQWVALPGYGFDGVIVATLAGNNPLLVPLGALFLGYLRCGADIMARRSDVATEVLSIVQGTIILLVASKLFLQRIKHKYIVSVAEKREAQAAGADAPAAEAEGGAAHA</sequence>
<reference evidence="7" key="1">
    <citation type="submission" date="2020-10" db="EMBL/GenBank/DDBJ databases">
        <authorList>
            <person name="Gilroy R."/>
        </authorList>
    </citation>
    <scope>NUCLEOTIDE SEQUENCE</scope>
    <source>
        <strain evidence="7">ChiGjej1B1-19959</strain>
    </source>
</reference>
<comment type="subcellular location">
    <subcellularLocation>
        <location evidence="1">Cell membrane</location>
        <topology evidence="1">Multi-pass membrane protein</topology>
    </subcellularLocation>
</comment>
<protein>
    <submittedName>
        <fullName evidence="7">ABC transporter permease</fullName>
    </submittedName>
</protein>
<evidence type="ECO:0000256" key="6">
    <source>
        <dbReference type="SAM" id="Phobius"/>
    </source>
</evidence>
<keyword evidence="4 6" id="KW-1133">Transmembrane helix</keyword>
<keyword evidence="5 6" id="KW-0472">Membrane</keyword>
<feature type="transmembrane region" description="Helical" evidence="6">
    <location>
        <begin position="282"/>
        <end position="307"/>
    </location>
</feature>
<comment type="caution">
    <text evidence="7">The sequence shown here is derived from an EMBL/GenBank/DDBJ whole genome shotgun (WGS) entry which is preliminary data.</text>
</comment>
<evidence type="ECO:0000256" key="3">
    <source>
        <dbReference type="ARBA" id="ARBA00022692"/>
    </source>
</evidence>
<dbReference type="PROSITE" id="PS51257">
    <property type="entry name" value="PROKAR_LIPOPROTEIN"/>
    <property type="match status" value="1"/>
</dbReference>
<feature type="transmembrane region" description="Helical" evidence="6">
    <location>
        <begin position="200"/>
        <end position="219"/>
    </location>
</feature>
<dbReference type="AlphaFoldDB" id="A0A9D1IE88"/>
<dbReference type="InterPro" id="IPR001851">
    <property type="entry name" value="ABC_transp_permease"/>
</dbReference>